<keyword evidence="1" id="KW-1133">Transmembrane helix</keyword>
<sequence>MLESDEKLVEDILTDIDDITHFSSGKRTYYDTERLQNCRDRLERIIRSNREAKTVDLEQLLIEMKSFKKDVVAGLNNDTIRSRHIATRRQLKAEVLVLTAHFTLILLILFLFPTLHGRNFNVGLTTIPIFPEVSSWLAVLVFFVPAGITITTIFVAISPPRFFLPALCAAAGMVVALALLRFIFLTDCFLQHFLAEFTAYELTSGLLYTLEALACLAHLPLLITTMISLVMLRKTVRAERKKSSSQKANAVQAVDW</sequence>
<comment type="caution">
    <text evidence="2">The sequence shown here is derived from an EMBL/GenBank/DDBJ whole genome shotgun (WGS) entry which is preliminary data.</text>
</comment>
<gene>
    <name evidence="2" type="ORF">J8273_7357</name>
</gene>
<evidence type="ECO:0000313" key="2">
    <source>
        <dbReference type="EMBL" id="KAG9391083.1"/>
    </source>
</evidence>
<evidence type="ECO:0000313" key="3">
    <source>
        <dbReference type="Proteomes" id="UP000717585"/>
    </source>
</evidence>
<reference evidence="2" key="1">
    <citation type="submission" date="2021-05" db="EMBL/GenBank/DDBJ databases">
        <title>A free-living protist that lacks canonical eukaryotic 1 DNA replication and segregation systems.</title>
        <authorList>
            <person name="Salas-Leiva D.E."/>
            <person name="Tromer E.C."/>
            <person name="Curtis B.A."/>
            <person name="Jerlstrom-Hultqvist J."/>
            <person name="Kolisko M."/>
            <person name="Yi Z."/>
            <person name="Salas-Leiva J.S."/>
            <person name="Gallot-Lavallee L."/>
            <person name="Kops G.J.P.L."/>
            <person name="Archibald J.M."/>
            <person name="Simpson A.G.B."/>
            <person name="Roger A.J."/>
        </authorList>
    </citation>
    <scope>NUCLEOTIDE SEQUENCE</scope>
    <source>
        <strain evidence="2">BICM</strain>
    </source>
</reference>
<dbReference type="AlphaFoldDB" id="A0A8J6AXV2"/>
<keyword evidence="3" id="KW-1185">Reference proteome</keyword>
<proteinExistence type="predicted"/>
<dbReference type="Proteomes" id="UP000717585">
    <property type="component" value="Unassembled WGS sequence"/>
</dbReference>
<keyword evidence="1" id="KW-0812">Transmembrane</keyword>
<dbReference type="EMBL" id="JAHDYR010000062">
    <property type="protein sequence ID" value="KAG9391083.1"/>
    <property type="molecule type" value="Genomic_DNA"/>
</dbReference>
<keyword evidence="1" id="KW-0472">Membrane</keyword>
<accession>A0A8J6AXV2</accession>
<evidence type="ECO:0000256" key="1">
    <source>
        <dbReference type="SAM" id="Phobius"/>
    </source>
</evidence>
<name>A0A8J6AXV2_9EUKA</name>
<feature type="transmembrane region" description="Helical" evidence="1">
    <location>
        <begin position="135"/>
        <end position="155"/>
    </location>
</feature>
<feature type="transmembrane region" description="Helical" evidence="1">
    <location>
        <begin position="205"/>
        <end position="232"/>
    </location>
</feature>
<feature type="transmembrane region" description="Helical" evidence="1">
    <location>
        <begin position="95"/>
        <end position="115"/>
    </location>
</feature>
<protein>
    <submittedName>
        <fullName evidence="2">Uncharacterized protein</fullName>
    </submittedName>
</protein>
<organism evidence="2 3">
    <name type="scientific">Carpediemonas membranifera</name>
    <dbReference type="NCBI Taxonomy" id="201153"/>
    <lineage>
        <taxon>Eukaryota</taxon>
        <taxon>Metamonada</taxon>
        <taxon>Carpediemonas-like organisms</taxon>
        <taxon>Carpediemonas</taxon>
    </lineage>
</organism>
<feature type="transmembrane region" description="Helical" evidence="1">
    <location>
        <begin position="162"/>
        <end position="185"/>
    </location>
</feature>